<evidence type="ECO:0000256" key="1">
    <source>
        <dbReference type="SAM" id="Coils"/>
    </source>
</evidence>
<protein>
    <submittedName>
        <fullName evidence="2">Uncharacterized protein</fullName>
    </submittedName>
</protein>
<dbReference type="EMBL" id="KY052829">
    <property type="protein sequence ID" value="ASF00334.1"/>
    <property type="molecule type" value="Genomic_DNA"/>
</dbReference>
<name>A0A218MM28_9VIRU</name>
<evidence type="ECO:0000313" key="2">
    <source>
        <dbReference type="EMBL" id="ASF00334.1"/>
    </source>
</evidence>
<feature type="coiled-coil region" evidence="1">
    <location>
        <begin position="9"/>
        <end position="64"/>
    </location>
</feature>
<sequence>MTKDRWTKRDNIEDRIKSLAEENATLREQLRDQRELNEFHRRINGELNEELEAEKTKRKCLCEEDQ</sequence>
<accession>A0A218MM28</accession>
<proteinExistence type="predicted"/>
<reference evidence="2" key="1">
    <citation type="submission" date="2016-10" db="EMBL/GenBank/DDBJ databases">
        <authorList>
            <person name="Varghese N."/>
        </authorList>
    </citation>
    <scope>NUCLEOTIDE SEQUENCE</scope>
</reference>
<keyword evidence="1" id="KW-0175">Coiled coil</keyword>
<reference evidence="2" key="2">
    <citation type="journal article" date="2017" name="Nat. Commun.">
        <title>Single-virus genomics reveals hidden cosmopolitan and abundant viruses.</title>
        <authorList>
            <person name="Martinez-Hernandez F."/>
            <person name="Fornas O."/>
            <person name="Lluesma Gomez M."/>
            <person name="Bolduc B."/>
            <person name="de la Cruz Pena M.J."/>
            <person name="Martinez J.M."/>
            <person name="Anton J."/>
            <person name="Gasol J.M."/>
            <person name="Rosselli R."/>
            <person name="Rodriguez-Valera F."/>
            <person name="Sullivan M.B."/>
            <person name="Acinas S.G."/>
            <person name="Martinez-Garcia M."/>
        </authorList>
    </citation>
    <scope>NUCLEOTIDE SEQUENCE</scope>
</reference>
<organism evidence="2">
    <name type="scientific">uncultured virus</name>
    <dbReference type="NCBI Taxonomy" id="340016"/>
    <lineage>
        <taxon>Viruses</taxon>
        <taxon>environmental samples</taxon>
    </lineage>
</organism>